<dbReference type="Proteomes" id="UP000524246">
    <property type="component" value="Unassembled WGS sequence"/>
</dbReference>
<name>A0A7X9FNZ6_9DELT</name>
<proteinExistence type="predicted"/>
<dbReference type="SUPFAM" id="SSF159245">
    <property type="entry name" value="AttH-like"/>
    <property type="match status" value="1"/>
</dbReference>
<dbReference type="Pfam" id="PF00348">
    <property type="entry name" value="polyprenyl_synt"/>
    <property type="match status" value="1"/>
</dbReference>
<dbReference type="InterPro" id="IPR033749">
    <property type="entry name" value="Polyprenyl_synt_CS"/>
</dbReference>
<dbReference type="InterPro" id="IPR000092">
    <property type="entry name" value="Polyprenyl_synt"/>
</dbReference>
<feature type="domain" description="AttH" evidence="3">
    <location>
        <begin position="24"/>
        <end position="222"/>
    </location>
</feature>
<feature type="non-terminal residue" evidence="4">
    <location>
        <position position="604"/>
    </location>
</feature>
<evidence type="ECO:0000256" key="1">
    <source>
        <dbReference type="ARBA" id="ARBA00022723"/>
    </source>
</evidence>
<evidence type="ECO:0000256" key="2">
    <source>
        <dbReference type="ARBA" id="ARBA00022842"/>
    </source>
</evidence>
<reference evidence="4 5" key="1">
    <citation type="journal article" date="2020" name="Biotechnol. Biofuels">
        <title>New insights from the biogas microbiome by comprehensive genome-resolved metagenomics of nearly 1600 species originating from multiple anaerobic digesters.</title>
        <authorList>
            <person name="Campanaro S."/>
            <person name="Treu L."/>
            <person name="Rodriguez-R L.M."/>
            <person name="Kovalovszki A."/>
            <person name="Ziels R.M."/>
            <person name="Maus I."/>
            <person name="Zhu X."/>
            <person name="Kougias P.G."/>
            <person name="Basile A."/>
            <person name="Luo G."/>
            <person name="Schluter A."/>
            <person name="Konstantinidis K.T."/>
            <person name="Angelidaki I."/>
        </authorList>
    </citation>
    <scope>NUCLEOTIDE SEQUENCE [LARGE SCALE GENOMIC DNA]</scope>
    <source>
        <strain evidence="4">AS27yjCOA_65</strain>
    </source>
</reference>
<dbReference type="SUPFAM" id="SSF48576">
    <property type="entry name" value="Terpenoid synthases"/>
    <property type="match status" value="1"/>
</dbReference>
<dbReference type="GO" id="GO:0008299">
    <property type="term" value="P:isoprenoid biosynthetic process"/>
    <property type="evidence" value="ECO:0007669"/>
    <property type="project" value="InterPro"/>
</dbReference>
<dbReference type="PANTHER" id="PTHR38591">
    <property type="entry name" value="HYDROLASE"/>
    <property type="match status" value="1"/>
</dbReference>
<accession>A0A7X9FNZ6</accession>
<dbReference type="Gene3D" id="1.10.600.10">
    <property type="entry name" value="Farnesyl Diphosphate Synthase"/>
    <property type="match status" value="1"/>
</dbReference>
<evidence type="ECO:0000313" key="5">
    <source>
        <dbReference type="Proteomes" id="UP000524246"/>
    </source>
</evidence>
<keyword evidence="2" id="KW-0460">Magnesium</keyword>
<dbReference type="Gene3D" id="2.40.370.10">
    <property type="entry name" value="AttH-like domain"/>
    <property type="match status" value="2"/>
</dbReference>
<dbReference type="PANTHER" id="PTHR38591:SF1">
    <property type="entry name" value="BLL1000 PROTEIN"/>
    <property type="match status" value="1"/>
</dbReference>
<dbReference type="GO" id="GO:0046872">
    <property type="term" value="F:metal ion binding"/>
    <property type="evidence" value="ECO:0007669"/>
    <property type="project" value="UniProtKB-KW"/>
</dbReference>
<evidence type="ECO:0000313" key="4">
    <source>
        <dbReference type="EMBL" id="NMC61637.1"/>
    </source>
</evidence>
<dbReference type="EMBL" id="JAAZON010000020">
    <property type="protein sequence ID" value="NMC61637.1"/>
    <property type="molecule type" value="Genomic_DNA"/>
</dbReference>
<dbReference type="GO" id="GO:0004659">
    <property type="term" value="F:prenyltransferase activity"/>
    <property type="evidence" value="ECO:0007669"/>
    <property type="project" value="InterPro"/>
</dbReference>
<dbReference type="AlphaFoldDB" id="A0A7X9FNZ6"/>
<sequence length="604" mass="69443">MPTNRNSHKRVPLISEQIHNNEAIEWWFVQGFFEGQSLPRCYFMTSMFRYHIFQKAKNPKTAHSLLVSVLDTRCQKHTVLSQIDRNMIKCLKSVNDDFWKGDLDPLLVNTFIEELSAHGPIEPIRIENSAIRLKEDPFTISWEAFSLSQDKKCFHLSFNDPGSSRSCKLHLEPKTPRIYVPKEGSRLSDAMAYASYPSLSLNGTVANNKVKGQAWLDHQWGNYGGWFINRSKNGKLRGWDWFCINLENGSEIAVGIHRDMQTRKVVGSFGFARINGKTTYDLTKISLKPLRYWRSSKTHIKYPVSWRLRINDIDADMLIEVLVDNQEISIFGPARAIWEGAGRISGKIRKKNVHGRARIELFGYGYIFDFKDYSKHFISQFHKSLSGFFPCKLTQRELNNYVGAPTWKYDPKIHTKTLTTPIWDLIKRGGKRWRSLYSLLLLEALGVPYESYLSLIAVIPELAHTGSLIIDDIEDNSTKRRGDICIHLRYGLDIALNAANTVYYLPYLILAKHPLLSKNQKLKLHEIMVKYAVRAHFGQGLDLYWSKNMSPSNLKEWLTGPTTAKILQMYAFKTSSVIEESAEFACVISKAKPKITEACIKFSR</sequence>
<dbReference type="PROSITE" id="PS00723">
    <property type="entry name" value="POLYPRENYL_SYNTHASE_1"/>
    <property type="match status" value="1"/>
</dbReference>
<evidence type="ECO:0000259" key="3">
    <source>
        <dbReference type="Pfam" id="PF07143"/>
    </source>
</evidence>
<protein>
    <recommendedName>
        <fullName evidence="3">AttH domain-containing protein</fullName>
    </recommendedName>
</protein>
<dbReference type="InterPro" id="IPR023374">
    <property type="entry name" value="AttH-like_dom_sf"/>
</dbReference>
<organism evidence="4 5">
    <name type="scientific">SAR324 cluster bacterium</name>
    <dbReference type="NCBI Taxonomy" id="2024889"/>
    <lineage>
        <taxon>Bacteria</taxon>
        <taxon>Deltaproteobacteria</taxon>
        <taxon>SAR324 cluster</taxon>
    </lineage>
</organism>
<comment type="caution">
    <text evidence="4">The sequence shown here is derived from an EMBL/GenBank/DDBJ whole genome shotgun (WGS) entry which is preliminary data.</text>
</comment>
<keyword evidence="1" id="KW-0479">Metal-binding</keyword>
<dbReference type="InterPro" id="IPR010791">
    <property type="entry name" value="AttH_dom"/>
</dbReference>
<gene>
    <name evidence="4" type="ORF">GYA55_00565</name>
</gene>
<dbReference type="Pfam" id="PF07143">
    <property type="entry name" value="CrtC"/>
    <property type="match status" value="1"/>
</dbReference>
<dbReference type="InterPro" id="IPR008949">
    <property type="entry name" value="Isoprenoid_synthase_dom_sf"/>
</dbReference>
<dbReference type="Pfam" id="PF17186">
    <property type="entry name" value="Lipocalin_9"/>
    <property type="match status" value="1"/>
</dbReference>